<dbReference type="InterPro" id="IPR020818">
    <property type="entry name" value="Chaperonin_GroES"/>
</dbReference>
<dbReference type="EMBL" id="AP014962">
    <property type="protein sequence ID" value="BAS96625.1"/>
    <property type="molecule type" value="Genomic_DNA"/>
</dbReference>
<dbReference type="eggNOG" id="KOG1641">
    <property type="taxonomic scope" value="Eukaryota"/>
</dbReference>
<evidence type="ECO:0000313" key="4">
    <source>
        <dbReference type="EMBL" id="BAS96625.1"/>
    </source>
</evidence>
<dbReference type="PANTHER" id="PTHR10772:SF63">
    <property type="entry name" value="20 KDA CHAPERONIN, CHLOROPLASTIC"/>
    <property type="match status" value="1"/>
</dbReference>
<organism evidence="4 5">
    <name type="scientific">Oryza sativa subsp. japonica</name>
    <name type="common">Rice</name>
    <dbReference type="NCBI Taxonomy" id="39947"/>
    <lineage>
        <taxon>Eukaryota</taxon>
        <taxon>Viridiplantae</taxon>
        <taxon>Streptophyta</taxon>
        <taxon>Embryophyta</taxon>
        <taxon>Tracheophyta</taxon>
        <taxon>Spermatophyta</taxon>
        <taxon>Magnoliopsida</taxon>
        <taxon>Liliopsida</taxon>
        <taxon>Poales</taxon>
        <taxon>Poaceae</taxon>
        <taxon>BOP clade</taxon>
        <taxon>Oryzoideae</taxon>
        <taxon>Oryzeae</taxon>
        <taxon>Oryzinae</taxon>
        <taxon>Oryza</taxon>
        <taxon>Oryza sativa</taxon>
    </lineage>
</organism>
<reference evidence="4 5" key="3">
    <citation type="journal article" date="2013" name="Rice">
        <title>Improvement of the Oryza sativa Nipponbare reference genome using next generation sequence and optical map data.</title>
        <authorList>
            <person name="Kawahara Y."/>
            <person name="de la Bastide M."/>
            <person name="Hamilton J.P."/>
            <person name="Kanamori H."/>
            <person name="McCombie W.R."/>
            <person name="Ouyang S."/>
            <person name="Schwartz D.C."/>
            <person name="Tanaka T."/>
            <person name="Wu J."/>
            <person name="Zhou S."/>
            <person name="Childs K.L."/>
            <person name="Davidson R.M."/>
            <person name="Lin H."/>
            <person name="Quesada-Ocampo L."/>
            <person name="Vaillancourt B."/>
            <person name="Sakai H."/>
            <person name="Lee S.S."/>
            <person name="Kim J."/>
            <person name="Numa H."/>
            <person name="Itoh T."/>
            <person name="Buell C.R."/>
            <person name="Matsumoto T."/>
        </authorList>
    </citation>
    <scope>NUCLEOTIDE SEQUENCE [LARGE SCALE GENOMIC DNA]</scope>
    <source>
        <strain evidence="5">cv. Nipponbare</strain>
    </source>
</reference>
<sequence length="119" mass="13323">MDNHGKFLFEKVQANLDEIGAEVVYSKYAGTEVQFNDTKHLILKEDDIIGVLETDDVKDMKPLNDRVLIKVAEAEDKTAGGLILTETTKEKPSIGTPCYCYSIAVNLDCWAICKDLCMY</sequence>
<dbReference type="STRING" id="39947.A0A0N7KLP9"/>
<proteinExistence type="inferred from homology"/>
<dbReference type="InterPro" id="IPR037124">
    <property type="entry name" value="Chaperonin_GroES_sf"/>
</dbReference>
<evidence type="ECO:0000256" key="3">
    <source>
        <dbReference type="RuleBase" id="RU003479"/>
    </source>
</evidence>
<dbReference type="Pfam" id="PF00166">
    <property type="entry name" value="Cpn10"/>
    <property type="match status" value="2"/>
</dbReference>
<dbReference type="GO" id="GO:0005524">
    <property type="term" value="F:ATP binding"/>
    <property type="evidence" value="ECO:0007669"/>
    <property type="project" value="InterPro"/>
</dbReference>
<accession>A0A0N7KLP9</accession>
<keyword evidence="2 3" id="KW-0143">Chaperone</keyword>
<reference evidence="4 5" key="2">
    <citation type="journal article" date="2013" name="Plant Cell Physiol.">
        <title>Rice Annotation Project Database (RAP-DB): an integrative and interactive database for rice genomics.</title>
        <authorList>
            <person name="Sakai H."/>
            <person name="Lee S.S."/>
            <person name="Tanaka T."/>
            <person name="Numa H."/>
            <person name="Kim J."/>
            <person name="Kawahara Y."/>
            <person name="Wakimoto H."/>
            <person name="Yang C.C."/>
            <person name="Iwamoto M."/>
            <person name="Abe T."/>
            <person name="Yamada Y."/>
            <person name="Muto A."/>
            <person name="Inokuchi H."/>
            <person name="Ikemura T."/>
            <person name="Matsumoto T."/>
            <person name="Sasaki T."/>
            <person name="Itoh T."/>
        </authorList>
    </citation>
    <scope>NUCLEOTIDE SEQUENCE [LARGE SCALE GENOMIC DNA]</scope>
    <source>
        <strain evidence="5">cv. Nipponbare</strain>
    </source>
</reference>
<evidence type="ECO:0000313" key="5">
    <source>
        <dbReference type="Proteomes" id="UP000059680"/>
    </source>
</evidence>
<dbReference type="Gene3D" id="2.30.33.40">
    <property type="entry name" value="GroES chaperonin"/>
    <property type="match status" value="2"/>
</dbReference>
<dbReference type="PaxDb" id="39947-A0A0N7KLP9"/>
<dbReference type="Gramene" id="Os06t0197550-00">
    <property type="protein sequence ID" value="Os06t0197550-00"/>
    <property type="gene ID" value="Os06g0197550"/>
</dbReference>
<keyword evidence="5" id="KW-1185">Reference proteome</keyword>
<dbReference type="InterPro" id="IPR018369">
    <property type="entry name" value="Chaprnonin_Cpn10_CS"/>
</dbReference>
<evidence type="ECO:0000256" key="2">
    <source>
        <dbReference type="ARBA" id="ARBA00023186"/>
    </source>
</evidence>
<dbReference type="PRINTS" id="PR00297">
    <property type="entry name" value="CHAPERONIN10"/>
</dbReference>
<dbReference type="InterPro" id="IPR011032">
    <property type="entry name" value="GroES-like_sf"/>
</dbReference>
<comment type="similarity">
    <text evidence="1 3">Belongs to the GroES chaperonin family.</text>
</comment>
<dbReference type="OMA" id="CWAICKD"/>
<gene>
    <name evidence="4" type="ordered locus">Os06g0197550</name>
    <name evidence="4" type="ORF">OSNPB_060197550</name>
</gene>
<dbReference type="PANTHER" id="PTHR10772">
    <property type="entry name" value="10 KDA HEAT SHOCK PROTEIN"/>
    <property type="match status" value="1"/>
</dbReference>
<dbReference type="SUPFAM" id="SSF50129">
    <property type="entry name" value="GroES-like"/>
    <property type="match status" value="2"/>
</dbReference>
<dbReference type="PROSITE" id="PS00681">
    <property type="entry name" value="CHAPERONINS_CPN10"/>
    <property type="match status" value="1"/>
</dbReference>
<dbReference type="InParanoid" id="A0A0N7KLP9"/>
<dbReference type="Proteomes" id="UP000059680">
    <property type="component" value="Chromosome 6"/>
</dbReference>
<dbReference type="AlphaFoldDB" id="A0A0N7KLP9"/>
<name>A0A0N7KLP9_ORYSJ</name>
<evidence type="ECO:0000256" key="1">
    <source>
        <dbReference type="ARBA" id="ARBA00006975"/>
    </source>
</evidence>
<protein>
    <submittedName>
        <fullName evidence="4">Os06g0197550 protein</fullName>
    </submittedName>
</protein>
<dbReference type="GO" id="GO:0044183">
    <property type="term" value="F:protein folding chaperone"/>
    <property type="evidence" value="ECO:0007669"/>
    <property type="project" value="InterPro"/>
</dbReference>
<dbReference type="CDD" id="cd00320">
    <property type="entry name" value="cpn10"/>
    <property type="match status" value="2"/>
</dbReference>
<reference evidence="5" key="1">
    <citation type="journal article" date="2005" name="Nature">
        <title>The map-based sequence of the rice genome.</title>
        <authorList>
            <consortium name="International rice genome sequencing project (IRGSP)"/>
            <person name="Matsumoto T."/>
            <person name="Wu J."/>
            <person name="Kanamori H."/>
            <person name="Katayose Y."/>
            <person name="Fujisawa M."/>
            <person name="Namiki N."/>
            <person name="Mizuno H."/>
            <person name="Yamamoto K."/>
            <person name="Antonio B.A."/>
            <person name="Baba T."/>
            <person name="Sakata K."/>
            <person name="Nagamura Y."/>
            <person name="Aoki H."/>
            <person name="Arikawa K."/>
            <person name="Arita K."/>
            <person name="Bito T."/>
            <person name="Chiden Y."/>
            <person name="Fujitsuka N."/>
            <person name="Fukunaka R."/>
            <person name="Hamada M."/>
            <person name="Harada C."/>
            <person name="Hayashi A."/>
            <person name="Hijishita S."/>
            <person name="Honda M."/>
            <person name="Hosokawa S."/>
            <person name="Ichikawa Y."/>
            <person name="Idonuma A."/>
            <person name="Iijima M."/>
            <person name="Ikeda M."/>
            <person name="Ikeno M."/>
            <person name="Ito K."/>
            <person name="Ito S."/>
            <person name="Ito T."/>
            <person name="Ito Y."/>
            <person name="Ito Y."/>
            <person name="Iwabuchi A."/>
            <person name="Kamiya K."/>
            <person name="Karasawa W."/>
            <person name="Kurita K."/>
            <person name="Katagiri S."/>
            <person name="Kikuta A."/>
            <person name="Kobayashi H."/>
            <person name="Kobayashi N."/>
            <person name="Machita K."/>
            <person name="Maehara T."/>
            <person name="Masukawa M."/>
            <person name="Mizubayashi T."/>
            <person name="Mukai Y."/>
            <person name="Nagasaki H."/>
            <person name="Nagata Y."/>
            <person name="Naito S."/>
            <person name="Nakashima M."/>
            <person name="Nakama Y."/>
            <person name="Nakamichi Y."/>
            <person name="Nakamura M."/>
            <person name="Meguro A."/>
            <person name="Negishi M."/>
            <person name="Ohta I."/>
            <person name="Ohta T."/>
            <person name="Okamoto M."/>
            <person name="Ono N."/>
            <person name="Saji S."/>
            <person name="Sakaguchi M."/>
            <person name="Sakai K."/>
            <person name="Shibata M."/>
            <person name="Shimokawa T."/>
            <person name="Song J."/>
            <person name="Takazaki Y."/>
            <person name="Terasawa K."/>
            <person name="Tsugane M."/>
            <person name="Tsuji K."/>
            <person name="Ueda S."/>
            <person name="Waki K."/>
            <person name="Yamagata H."/>
            <person name="Yamamoto M."/>
            <person name="Yamamoto S."/>
            <person name="Yamane H."/>
            <person name="Yoshiki S."/>
            <person name="Yoshihara R."/>
            <person name="Yukawa K."/>
            <person name="Zhong H."/>
            <person name="Yano M."/>
            <person name="Yuan Q."/>
            <person name="Ouyang S."/>
            <person name="Liu J."/>
            <person name="Jones K.M."/>
            <person name="Gansberger K."/>
            <person name="Moffat K."/>
            <person name="Hill J."/>
            <person name="Bera J."/>
            <person name="Fadrosh D."/>
            <person name="Jin S."/>
            <person name="Johri S."/>
            <person name="Kim M."/>
            <person name="Overton L."/>
            <person name="Reardon M."/>
            <person name="Tsitrin T."/>
            <person name="Vuong H."/>
            <person name="Weaver B."/>
            <person name="Ciecko A."/>
            <person name="Tallon L."/>
            <person name="Jackson J."/>
            <person name="Pai G."/>
            <person name="Aken S.V."/>
            <person name="Utterback T."/>
            <person name="Reidmuller S."/>
            <person name="Feldblyum T."/>
            <person name="Hsiao J."/>
            <person name="Zismann V."/>
            <person name="Iobst S."/>
            <person name="de Vazeille A.R."/>
            <person name="Buell C.R."/>
            <person name="Ying K."/>
            <person name="Li Y."/>
            <person name="Lu T."/>
            <person name="Huang Y."/>
            <person name="Zhao Q."/>
            <person name="Feng Q."/>
            <person name="Zhang L."/>
            <person name="Zhu J."/>
            <person name="Weng Q."/>
            <person name="Mu J."/>
            <person name="Lu Y."/>
            <person name="Fan D."/>
            <person name="Liu Y."/>
            <person name="Guan J."/>
            <person name="Zhang Y."/>
            <person name="Yu S."/>
            <person name="Liu X."/>
            <person name="Zhang Y."/>
            <person name="Hong G."/>
            <person name="Han B."/>
            <person name="Choisne N."/>
            <person name="Demange N."/>
            <person name="Orjeda G."/>
            <person name="Samain S."/>
            <person name="Cattolico L."/>
            <person name="Pelletier E."/>
            <person name="Couloux A."/>
            <person name="Segurens B."/>
            <person name="Wincker P."/>
            <person name="D'Hont A."/>
            <person name="Scarpelli C."/>
            <person name="Weissenbach J."/>
            <person name="Salanoubat M."/>
            <person name="Quetier F."/>
            <person name="Yu Y."/>
            <person name="Kim H.R."/>
            <person name="Rambo T."/>
            <person name="Currie J."/>
            <person name="Collura K."/>
            <person name="Luo M."/>
            <person name="Yang T."/>
            <person name="Ammiraju J.S.S."/>
            <person name="Engler F."/>
            <person name="Soderlund C."/>
            <person name="Wing R.A."/>
            <person name="Palmer L.E."/>
            <person name="de la Bastide M."/>
            <person name="Spiegel L."/>
            <person name="Nascimento L."/>
            <person name="Zutavern T."/>
            <person name="O'Shaughnessy A."/>
            <person name="Dike S."/>
            <person name="Dedhia N."/>
            <person name="Preston R."/>
            <person name="Balija V."/>
            <person name="McCombie W.R."/>
            <person name="Chow T."/>
            <person name="Chen H."/>
            <person name="Chung M."/>
            <person name="Chen C."/>
            <person name="Shaw J."/>
            <person name="Wu H."/>
            <person name="Hsiao K."/>
            <person name="Chao Y."/>
            <person name="Chu M."/>
            <person name="Cheng C."/>
            <person name="Hour A."/>
            <person name="Lee P."/>
            <person name="Lin S."/>
            <person name="Lin Y."/>
            <person name="Liou J."/>
            <person name="Liu S."/>
            <person name="Hsing Y."/>
            <person name="Raghuvanshi S."/>
            <person name="Mohanty A."/>
            <person name="Bharti A.K."/>
            <person name="Gaur A."/>
            <person name="Gupta V."/>
            <person name="Kumar D."/>
            <person name="Ravi V."/>
            <person name="Vij S."/>
            <person name="Kapur A."/>
            <person name="Khurana P."/>
            <person name="Khurana P."/>
            <person name="Khurana J.P."/>
            <person name="Tyagi A.K."/>
            <person name="Gaikwad K."/>
            <person name="Singh A."/>
            <person name="Dalal V."/>
            <person name="Srivastava S."/>
            <person name="Dixit A."/>
            <person name="Pal A.K."/>
            <person name="Ghazi I.A."/>
            <person name="Yadav M."/>
            <person name="Pandit A."/>
            <person name="Bhargava A."/>
            <person name="Sureshbabu K."/>
            <person name="Batra K."/>
            <person name="Sharma T.R."/>
            <person name="Mohapatra T."/>
            <person name="Singh N.K."/>
            <person name="Messing J."/>
            <person name="Nelson A.B."/>
            <person name="Fuks G."/>
            <person name="Kavchok S."/>
            <person name="Keizer G."/>
            <person name="Linton E."/>
            <person name="Llaca V."/>
            <person name="Song R."/>
            <person name="Tanyolac B."/>
            <person name="Young S."/>
            <person name="Ho-Il K."/>
            <person name="Hahn J.H."/>
            <person name="Sangsakoo G."/>
            <person name="Vanavichit A."/>
            <person name="de Mattos Luiz.A.T."/>
            <person name="Zimmer P.D."/>
            <person name="Malone G."/>
            <person name="Dellagostin O."/>
            <person name="de Oliveira A.C."/>
            <person name="Bevan M."/>
            <person name="Bancroft I."/>
            <person name="Minx P."/>
            <person name="Cordum H."/>
            <person name="Wilson R."/>
            <person name="Cheng Z."/>
            <person name="Jin W."/>
            <person name="Jiang J."/>
            <person name="Leong S.A."/>
            <person name="Iwama H."/>
            <person name="Gojobori T."/>
            <person name="Itoh T."/>
            <person name="Niimura Y."/>
            <person name="Fujii Y."/>
            <person name="Habara T."/>
            <person name="Sakai H."/>
            <person name="Sato Y."/>
            <person name="Wilson G."/>
            <person name="Kumar K."/>
            <person name="McCouch S."/>
            <person name="Juretic N."/>
            <person name="Hoen D."/>
            <person name="Wright S."/>
            <person name="Bruskiewich R."/>
            <person name="Bureau T."/>
            <person name="Miyao A."/>
            <person name="Hirochika H."/>
            <person name="Nishikawa T."/>
            <person name="Kadowaki K."/>
            <person name="Sugiura M."/>
            <person name="Burr B."/>
            <person name="Sasaki T."/>
        </authorList>
    </citation>
    <scope>NUCLEOTIDE SEQUENCE [LARGE SCALE GENOMIC DNA]</scope>
    <source>
        <strain evidence="5">cv. Nipponbare</strain>
    </source>
</reference>